<comment type="caution">
    <text evidence="4">The sequence shown here is derived from an EMBL/GenBank/DDBJ whole genome shotgun (WGS) entry which is preliminary data.</text>
</comment>
<dbReference type="InterPro" id="IPR053157">
    <property type="entry name" value="Sterol_Uptake_Regulator"/>
</dbReference>
<gene>
    <name evidence="4" type="ORF">CI238_04687</name>
</gene>
<dbReference type="SMART" id="SM00066">
    <property type="entry name" value="GAL4"/>
    <property type="match status" value="1"/>
</dbReference>
<dbReference type="GO" id="GO:0001228">
    <property type="term" value="F:DNA-binding transcription activator activity, RNA polymerase II-specific"/>
    <property type="evidence" value="ECO:0007669"/>
    <property type="project" value="TreeGrafter"/>
</dbReference>
<dbReference type="SUPFAM" id="SSF57701">
    <property type="entry name" value="Zn2/Cys6 DNA-binding domain"/>
    <property type="match status" value="1"/>
</dbReference>
<evidence type="ECO:0000313" key="4">
    <source>
        <dbReference type="EMBL" id="KZL65006.1"/>
    </source>
</evidence>
<dbReference type="Proteomes" id="UP000076584">
    <property type="component" value="Unassembled WGS sequence"/>
</dbReference>
<feature type="region of interest" description="Disordered" evidence="2">
    <location>
        <begin position="52"/>
        <end position="99"/>
    </location>
</feature>
<dbReference type="CDD" id="cd00067">
    <property type="entry name" value="GAL4"/>
    <property type="match status" value="1"/>
</dbReference>
<dbReference type="PANTHER" id="PTHR47784">
    <property type="entry name" value="STEROL UPTAKE CONTROL PROTEIN 2"/>
    <property type="match status" value="1"/>
</dbReference>
<evidence type="ECO:0000313" key="5">
    <source>
        <dbReference type="Proteomes" id="UP000076584"/>
    </source>
</evidence>
<dbReference type="AlphaFoldDB" id="A0A166MUB9"/>
<keyword evidence="5" id="KW-1185">Reference proteome</keyword>
<proteinExistence type="predicted"/>
<dbReference type="PROSITE" id="PS50048">
    <property type="entry name" value="ZN2_CY6_FUNGAL_2"/>
    <property type="match status" value="1"/>
</dbReference>
<dbReference type="PANTHER" id="PTHR47784:SF4">
    <property type="entry name" value="ZN(II)2CYS6 TRANSCRIPTION FACTOR (EUROFUNG)"/>
    <property type="match status" value="1"/>
</dbReference>
<dbReference type="InterPro" id="IPR001138">
    <property type="entry name" value="Zn2Cys6_DnaBD"/>
</dbReference>
<dbReference type="PROSITE" id="PS00463">
    <property type="entry name" value="ZN2_CY6_FUNGAL_1"/>
    <property type="match status" value="1"/>
</dbReference>
<protein>
    <submittedName>
        <fullName evidence="4">C6 finger domain-containing protein</fullName>
    </submittedName>
</protein>
<dbReference type="Pfam" id="PF00172">
    <property type="entry name" value="Zn_clus"/>
    <property type="match status" value="1"/>
</dbReference>
<name>A0A166MUB9_COLIC</name>
<evidence type="ECO:0000259" key="3">
    <source>
        <dbReference type="PROSITE" id="PS50048"/>
    </source>
</evidence>
<keyword evidence="1" id="KW-0539">Nucleus</keyword>
<accession>A0A166MUB9</accession>
<reference evidence="4 5" key="1">
    <citation type="submission" date="2015-06" db="EMBL/GenBank/DDBJ databases">
        <title>Survival trade-offs in plant roots during colonization by closely related pathogenic and mutualistic fungi.</title>
        <authorList>
            <person name="Hacquard S."/>
            <person name="Kracher B."/>
            <person name="Hiruma K."/>
            <person name="Weinman A."/>
            <person name="Muench P."/>
            <person name="Garrido Oter R."/>
            <person name="Ver Loren van Themaat E."/>
            <person name="Dallerey J.-F."/>
            <person name="Damm U."/>
            <person name="Henrissat B."/>
            <person name="Lespinet O."/>
            <person name="Thon M."/>
            <person name="Kemen E."/>
            <person name="McHardy A.C."/>
            <person name="Schulze-Lefert P."/>
            <person name="O'Connell R.J."/>
        </authorList>
    </citation>
    <scope>NUCLEOTIDE SEQUENCE [LARGE SCALE GENOMIC DNA]</scope>
    <source>
        <strain evidence="4 5">MAFF 238704</strain>
    </source>
</reference>
<evidence type="ECO:0000256" key="1">
    <source>
        <dbReference type="ARBA" id="ARBA00023242"/>
    </source>
</evidence>
<feature type="non-terminal residue" evidence="4">
    <location>
        <position position="1"/>
    </location>
</feature>
<evidence type="ECO:0000256" key="2">
    <source>
        <dbReference type="SAM" id="MobiDB-lite"/>
    </source>
</evidence>
<organism evidence="4 5">
    <name type="scientific">Colletotrichum incanum</name>
    <name type="common">Soybean anthracnose fungus</name>
    <dbReference type="NCBI Taxonomy" id="1573173"/>
    <lineage>
        <taxon>Eukaryota</taxon>
        <taxon>Fungi</taxon>
        <taxon>Dikarya</taxon>
        <taxon>Ascomycota</taxon>
        <taxon>Pezizomycotina</taxon>
        <taxon>Sordariomycetes</taxon>
        <taxon>Hypocreomycetidae</taxon>
        <taxon>Glomerellales</taxon>
        <taxon>Glomerellaceae</taxon>
        <taxon>Colletotrichum</taxon>
        <taxon>Colletotrichum spaethianum species complex</taxon>
    </lineage>
</organism>
<dbReference type="GO" id="GO:0008270">
    <property type="term" value="F:zinc ion binding"/>
    <property type="evidence" value="ECO:0007669"/>
    <property type="project" value="InterPro"/>
</dbReference>
<dbReference type="InterPro" id="IPR036864">
    <property type="entry name" value="Zn2-C6_fun-type_DNA-bd_sf"/>
</dbReference>
<dbReference type="Gene3D" id="4.10.240.10">
    <property type="entry name" value="Zn(2)-C6 fungal-type DNA-binding domain"/>
    <property type="match status" value="1"/>
</dbReference>
<dbReference type="EMBL" id="LFIW01002653">
    <property type="protein sequence ID" value="KZL65006.1"/>
    <property type="molecule type" value="Genomic_DNA"/>
</dbReference>
<dbReference type="STRING" id="1573173.A0A166MUB9"/>
<feature type="domain" description="Zn(2)-C6 fungal-type" evidence="3">
    <location>
        <begin position="20"/>
        <end position="50"/>
    </location>
</feature>
<sequence length="434" mass="47897">LSDPSLQTMYRRSHRKSRKGCAECKRRHMKCDETRPRCVNCTMVDRVCVFPGPAEPKSTTSSVQADDAPRGSSEAPTPKADTASGSPTGRSPAVIPTPDLAHLLGCPSNDISRPASSLSDGMVNMGHMKLLLHFSLALAVPELEETLRERNTELTLRAGVDSPYLMHEVLALSARHMSTLEPEHAFEYLDHAVQLQTRAISLFNTQKVHINESTCVSLVLFSSILGRHLCIDALAFRGPDLGGFLDCYVNFARIRRGVRTIVSRAWPLLKNSELCFLMSWGLGLSRLRSVGQDCNGILNLLAASSSLPPGSKEICIAAMELLQIAVDDLSNEVYIGRKHQIQIIFSWSLLVSEDFTKMLAERSPEAIAVLAHYAAVLYLARDLWQVGDSGTYLLNAICQYLGADWEDWLVWPRSVVFPEASDHLISIDPSLNAQ</sequence>